<protein>
    <submittedName>
        <fullName evidence="1">Uncharacterized protein</fullName>
    </submittedName>
</protein>
<evidence type="ECO:0000313" key="2">
    <source>
        <dbReference type="Proteomes" id="UP000191931"/>
    </source>
</evidence>
<dbReference type="Proteomes" id="UP000191931">
    <property type="component" value="Unassembled WGS sequence"/>
</dbReference>
<keyword evidence="2" id="KW-1185">Reference proteome</keyword>
<sequence>MSSIIDLSCPPFFKKKHYRPVPSLLSRYYFDNKLMNNMTLSFKKVIPKRIFLLGNVLLGIFEWIHVEHMPILIT</sequence>
<reference evidence="1 2" key="1">
    <citation type="submission" date="2017-03" db="EMBL/GenBank/DDBJ databases">
        <authorList>
            <person name="Afonso C.L."/>
            <person name="Miller P.J."/>
            <person name="Scott M.A."/>
            <person name="Spackman E."/>
            <person name="Goraichik I."/>
            <person name="Dimitrov K.M."/>
            <person name="Suarez D.L."/>
            <person name="Swayne D.E."/>
        </authorList>
    </citation>
    <scope>NUCLEOTIDE SEQUENCE [LARGE SCALE GENOMIC DNA]</scope>
    <source>
        <strain evidence="1">PRJEB14757</strain>
    </source>
</reference>
<proteinExistence type="predicted"/>
<name>A0A1W1HDQ1_9BACT</name>
<evidence type="ECO:0000313" key="1">
    <source>
        <dbReference type="EMBL" id="SLM30512.1"/>
    </source>
</evidence>
<dbReference type="EMBL" id="FWEV01000145">
    <property type="protein sequence ID" value="SLM30512.1"/>
    <property type="molecule type" value="Genomic_DNA"/>
</dbReference>
<dbReference type="AlphaFoldDB" id="A0A1W1HDQ1"/>
<organism evidence="1 2">
    <name type="scientific">Desulfamplus magnetovallimortis</name>
    <dbReference type="NCBI Taxonomy" id="1246637"/>
    <lineage>
        <taxon>Bacteria</taxon>
        <taxon>Pseudomonadati</taxon>
        <taxon>Thermodesulfobacteriota</taxon>
        <taxon>Desulfobacteria</taxon>
        <taxon>Desulfobacterales</taxon>
        <taxon>Desulfobacteraceae</taxon>
        <taxon>Desulfamplus</taxon>
    </lineage>
</organism>
<accession>A0A1W1HDQ1</accession>
<gene>
    <name evidence="1" type="ORF">MTBBW1_2290002</name>
</gene>